<reference evidence="3 4" key="2">
    <citation type="submission" date="2019-01" db="EMBL/GenBank/DDBJ databases">
        <title>The decoding of complex shrimp genome reveals the adaptation for benthos swimmer, frequently molting mechanism and breeding impact on genome.</title>
        <authorList>
            <person name="Sun Y."/>
            <person name="Gao Y."/>
            <person name="Yu Y."/>
        </authorList>
    </citation>
    <scope>NUCLEOTIDE SEQUENCE [LARGE SCALE GENOMIC DNA]</scope>
    <source>
        <tissue evidence="3">Muscle</tissue>
    </source>
</reference>
<keyword evidence="2" id="KW-1133">Transmembrane helix</keyword>
<keyword evidence="2" id="KW-0472">Membrane</keyword>
<feature type="compositionally biased region" description="Pro residues" evidence="1">
    <location>
        <begin position="384"/>
        <end position="405"/>
    </location>
</feature>
<evidence type="ECO:0000256" key="1">
    <source>
        <dbReference type="SAM" id="MobiDB-lite"/>
    </source>
</evidence>
<dbReference type="EMBL" id="QCYY01004124">
    <property type="protein sequence ID" value="ROT61525.1"/>
    <property type="molecule type" value="Genomic_DNA"/>
</dbReference>
<gene>
    <name evidence="3" type="ORF">C7M84_020681</name>
</gene>
<proteinExistence type="predicted"/>
<comment type="caution">
    <text evidence="3">The sequence shown here is derived from an EMBL/GenBank/DDBJ whole genome shotgun (WGS) entry which is preliminary data.</text>
</comment>
<evidence type="ECO:0000313" key="3">
    <source>
        <dbReference type="EMBL" id="ROT61525.1"/>
    </source>
</evidence>
<evidence type="ECO:0000313" key="4">
    <source>
        <dbReference type="Proteomes" id="UP000283509"/>
    </source>
</evidence>
<dbReference type="Proteomes" id="UP000283509">
    <property type="component" value="Unassembled WGS sequence"/>
</dbReference>
<feature type="compositionally biased region" description="Low complexity" evidence="1">
    <location>
        <begin position="326"/>
        <end position="340"/>
    </location>
</feature>
<dbReference type="AlphaFoldDB" id="A0A423SBE5"/>
<keyword evidence="2" id="KW-0812">Transmembrane</keyword>
<feature type="region of interest" description="Disordered" evidence="1">
    <location>
        <begin position="384"/>
        <end position="406"/>
    </location>
</feature>
<name>A0A423SBE5_PENVA</name>
<feature type="region of interest" description="Disordered" evidence="1">
    <location>
        <begin position="264"/>
        <end position="340"/>
    </location>
</feature>
<feature type="region of interest" description="Disordered" evidence="1">
    <location>
        <begin position="420"/>
        <end position="447"/>
    </location>
</feature>
<keyword evidence="4" id="KW-1185">Reference proteome</keyword>
<feature type="compositionally biased region" description="Pro residues" evidence="1">
    <location>
        <begin position="286"/>
        <end position="297"/>
    </location>
</feature>
<sequence length="468" mass="50735">MRPEENAKGKSVVRWDIGAVNVGLDRTKPDPLAPEPPVREGMRKTPYFVHPQRVLGAASSGGGGWGGGEVGRGNRNFTSRRLFLFLFSSFSLSLLSFSFSSFYNLNPQPHPHLITFSPLPHHLSFSPPPPLTITTNSLLSSSSSPSLPPLLPSFSSPSSTSSSSPPRPPHFSHSCLYLNLLFHNPSSIPHSPPSPPPTHNFFSTSLLHPSIPLPPILHPHPCSPRSISSPFNSSPPSLFPPFHLEIATSHLHLLHHPNFYLHTSSKHTTPPLPPSPTSLQTLPTTPSTPSPPLPSGLPPLLLLQPASTPPSLPSSPTFYSTRKRTSSSSTSSTSSSTPHHSSSTFIFHPYQLLHLHLLLYPFIISFPPSHPLLHLLHRLPPPPPPPPSLHPPHPLASPPPPPPPGQMTFLFTPPSIGRSGARGKPFLTQKGISKQRSKYHSSPATTTSLLAPDGRMVELLLLRYLQEG</sequence>
<feature type="transmembrane region" description="Helical" evidence="2">
    <location>
        <begin position="82"/>
        <end position="103"/>
    </location>
</feature>
<evidence type="ECO:0000256" key="2">
    <source>
        <dbReference type="SAM" id="Phobius"/>
    </source>
</evidence>
<protein>
    <submittedName>
        <fullName evidence="3">Uncharacterized protein</fullName>
    </submittedName>
</protein>
<accession>A0A423SBE5</accession>
<organism evidence="3 4">
    <name type="scientific">Penaeus vannamei</name>
    <name type="common">Whiteleg shrimp</name>
    <name type="synonym">Litopenaeus vannamei</name>
    <dbReference type="NCBI Taxonomy" id="6689"/>
    <lineage>
        <taxon>Eukaryota</taxon>
        <taxon>Metazoa</taxon>
        <taxon>Ecdysozoa</taxon>
        <taxon>Arthropoda</taxon>
        <taxon>Crustacea</taxon>
        <taxon>Multicrustacea</taxon>
        <taxon>Malacostraca</taxon>
        <taxon>Eumalacostraca</taxon>
        <taxon>Eucarida</taxon>
        <taxon>Decapoda</taxon>
        <taxon>Dendrobranchiata</taxon>
        <taxon>Penaeoidea</taxon>
        <taxon>Penaeidae</taxon>
        <taxon>Penaeus</taxon>
    </lineage>
</organism>
<reference evidence="3 4" key="1">
    <citation type="submission" date="2018-04" db="EMBL/GenBank/DDBJ databases">
        <authorList>
            <person name="Zhang X."/>
            <person name="Yuan J."/>
            <person name="Li F."/>
            <person name="Xiang J."/>
        </authorList>
    </citation>
    <scope>NUCLEOTIDE SEQUENCE [LARGE SCALE GENOMIC DNA]</scope>
    <source>
        <tissue evidence="3">Muscle</tissue>
    </source>
</reference>